<proteinExistence type="predicted"/>
<dbReference type="Proteomes" id="UP000008639">
    <property type="component" value="Chromosome"/>
</dbReference>
<dbReference type="RefSeq" id="WP_013601267.1">
    <property type="nucleotide sequence ID" value="NC_015145.1"/>
</dbReference>
<name>F0M3R0_PSEPM</name>
<dbReference type="AlphaFoldDB" id="F0M3R0"/>
<dbReference type="CDD" id="cd21631">
    <property type="entry name" value="RHH_CopG_NikR-like"/>
    <property type="match status" value="1"/>
</dbReference>
<organism evidence="2 3">
    <name type="scientific">Pseudarthrobacter phenanthrenivorans (strain DSM 18606 / JCM 16027 / LMG 23796 / Sphe3)</name>
    <name type="common">Arthrobacter phenanthrenivorans</name>
    <dbReference type="NCBI Taxonomy" id="930171"/>
    <lineage>
        <taxon>Bacteria</taxon>
        <taxon>Bacillati</taxon>
        <taxon>Actinomycetota</taxon>
        <taxon>Actinomycetes</taxon>
        <taxon>Micrococcales</taxon>
        <taxon>Micrococcaceae</taxon>
        <taxon>Pseudarthrobacter</taxon>
    </lineage>
</organism>
<sequence length="164" mass="17488">MTRTNEPALTSQEQERYHRLAESAENMDTLPEGAVITKSNGPGAGQALLEAALGSPEAVQRSVGRPSLSGKAAPAPVRSYRLTEELLRELGERAEAEHRKPSEIVREALHQYCTGHLRSQARLALLPVAAQPSPYLDTATVAAARTAELGGTIEGGPRACLLMP</sequence>
<feature type="region of interest" description="Disordered" evidence="1">
    <location>
        <begin position="21"/>
        <end position="42"/>
    </location>
</feature>
<dbReference type="KEGG" id="apn:Asphe3_21980"/>
<gene>
    <name evidence="2" type="ordered locus">Asphe3_21980</name>
</gene>
<dbReference type="EMBL" id="CP002379">
    <property type="protein sequence ID" value="ADX73345.1"/>
    <property type="molecule type" value="Genomic_DNA"/>
</dbReference>
<evidence type="ECO:0008006" key="4">
    <source>
        <dbReference type="Google" id="ProtNLM"/>
    </source>
</evidence>
<protein>
    <recommendedName>
        <fullName evidence="4">Ribbon-helix-helix protein CopG domain-containing protein</fullName>
    </recommendedName>
</protein>
<dbReference type="OrthoDB" id="9952193at2"/>
<reference evidence="2 3" key="1">
    <citation type="journal article" date="2011" name="Stand. Genomic Sci.">
        <title>Complete genome sequence of Arthrobacter phenanthrenivorans type strain (Sphe3).</title>
        <authorList>
            <person name="Kallimanis A."/>
            <person name="Labutti K.M."/>
            <person name="Lapidus A."/>
            <person name="Clum A."/>
            <person name="Lykidis A."/>
            <person name="Mavromatis K."/>
            <person name="Pagani I."/>
            <person name="Liolios K."/>
            <person name="Ivanova N."/>
            <person name="Goodwin L."/>
            <person name="Pitluck S."/>
            <person name="Chen A."/>
            <person name="Palaniappan K."/>
            <person name="Markowitz V."/>
            <person name="Bristow J."/>
            <person name="Velentzas A.D."/>
            <person name="Perisynakis A."/>
            <person name="Ouzounis C.C."/>
            <person name="Kyrpides N.C."/>
            <person name="Koukkou A.I."/>
            <person name="Drainas C."/>
        </authorList>
    </citation>
    <scope>NUCLEOTIDE SEQUENCE [LARGE SCALE GENOMIC DNA]</scope>
    <source>
        <strain evidence="3">DSM 18606 / JCM 16027 / LMG 23796 / Sphe3</strain>
    </source>
</reference>
<accession>F0M3R0</accession>
<evidence type="ECO:0000256" key="1">
    <source>
        <dbReference type="SAM" id="MobiDB-lite"/>
    </source>
</evidence>
<dbReference type="HOGENOM" id="CLU_1615630_0_0_11"/>
<evidence type="ECO:0000313" key="3">
    <source>
        <dbReference type="Proteomes" id="UP000008639"/>
    </source>
</evidence>
<evidence type="ECO:0000313" key="2">
    <source>
        <dbReference type="EMBL" id="ADX73345.1"/>
    </source>
</evidence>